<dbReference type="InterPro" id="IPR018964">
    <property type="entry name" value="Phage_phiJL001_Gp84_C"/>
</dbReference>
<evidence type="ECO:0000259" key="1">
    <source>
        <dbReference type="Pfam" id="PF09356"/>
    </source>
</evidence>
<reference evidence="2 3" key="1">
    <citation type="submission" date="2016-10" db="EMBL/GenBank/DDBJ databases">
        <authorList>
            <person name="de Groot N.N."/>
        </authorList>
    </citation>
    <scope>NUCLEOTIDE SEQUENCE [LARGE SCALE GENOMIC DNA]</scope>
    <source>
        <strain evidence="2 3">A52C2</strain>
    </source>
</reference>
<dbReference type="RefSeq" id="WP_143062086.1">
    <property type="nucleotide sequence ID" value="NZ_FOFG01000039.1"/>
</dbReference>
<feature type="domain" description="Bacteriophage phiJL001 Gp84 C-terminal" evidence="1">
    <location>
        <begin position="69"/>
        <end position="150"/>
    </location>
</feature>
<dbReference type="AlphaFoldDB" id="A0A1H9QX45"/>
<dbReference type="STRING" id="1855383.SAMN05216548_1391"/>
<gene>
    <name evidence="2" type="ORF">SAMN05216548_1391</name>
</gene>
<evidence type="ECO:0000313" key="3">
    <source>
        <dbReference type="Proteomes" id="UP000199647"/>
    </source>
</evidence>
<sequence>FTAELRGMAHELGQEIGRVFSYSCDANLGDARCRVDLSDPRFHGTGSVTAILAADRWFAVDGLGDFGAGWFNNGALTWTSGANAGRPIEVRLHSVVAGLARLELWTAMGVAVAVGDTFAVTAGCDKQFGTCRDRFANLLNFRGFPYMPSNMLVASYPNDHTANDGGSLYGN</sequence>
<proteinExistence type="predicted"/>
<dbReference type="Pfam" id="PF09931">
    <property type="entry name" value="Phage_phiJL001_Gp84_N"/>
    <property type="match status" value="1"/>
</dbReference>
<dbReference type="Pfam" id="PF09356">
    <property type="entry name" value="Phage_BR0599"/>
    <property type="match status" value="1"/>
</dbReference>
<protein>
    <recommendedName>
        <fullName evidence="1">Bacteriophage phiJL001 Gp84 C-terminal domain-containing protein</fullName>
    </recommendedName>
</protein>
<organism evidence="2 3">
    <name type="scientific">Faunimonas pinastri</name>
    <dbReference type="NCBI Taxonomy" id="1855383"/>
    <lineage>
        <taxon>Bacteria</taxon>
        <taxon>Pseudomonadati</taxon>
        <taxon>Pseudomonadota</taxon>
        <taxon>Alphaproteobacteria</taxon>
        <taxon>Hyphomicrobiales</taxon>
        <taxon>Afifellaceae</taxon>
        <taxon>Faunimonas</taxon>
    </lineage>
</organism>
<keyword evidence="3" id="KW-1185">Reference proteome</keyword>
<name>A0A1H9QX45_9HYPH</name>
<dbReference type="OrthoDB" id="1633386at2"/>
<dbReference type="NCBIfam" id="TIGR02218">
    <property type="entry name" value="phg_TIGR02218"/>
    <property type="match status" value="1"/>
</dbReference>
<dbReference type="EMBL" id="FOFG01000039">
    <property type="protein sequence ID" value="SER65000.1"/>
    <property type="molecule type" value="Genomic_DNA"/>
</dbReference>
<feature type="non-terminal residue" evidence="2">
    <location>
        <position position="1"/>
    </location>
</feature>
<accession>A0A1H9QX45</accession>
<dbReference type="InterPro" id="IPR011928">
    <property type="entry name" value="Phage_phiJL001_Gp84"/>
</dbReference>
<dbReference type="Proteomes" id="UP000199647">
    <property type="component" value="Unassembled WGS sequence"/>
</dbReference>
<evidence type="ECO:0000313" key="2">
    <source>
        <dbReference type="EMBL" id="SER65000.1"/>
    </source>
</evidence>